<dbReference type="PANTHER" id="PTHR45033">
    <property type="match status" value="1"/>
</dbReference>
<dbReference type="OrthoDB" id="9787435at2"/>
<proteinExistence type="predicted"/>
<dbReference type="SUPFAM" id="SSF50129">
    <property type="entry name" value="GroES-like"/>
    <property type="match status" value="1"/>
</dbReference>
<dbReference type="InterPro" id="IPR036291">
    <property type="entry name" value="NAD(P)-bd_dom_sf"/>
</dbReference>
<dbReference type="Proteomes" id="UP000199387">
    <property type="component" value="Unassembled WGS sequence"/>
</dbReference>
<dbReference type="Gene3D" id="3.90.180.10">
    <property type="entry name" value="Medium-chain alcohol dehydrogenases, catalytic domain"/>
    <property type="match status" value="1"/>
</dbReference>
<evidence type="ECO:0000259" key="1">
    <source>
        <dbReference type="SMART" id="SM00829"/>
    </source>
</evidence>
<keyword evidence="3" id="KW-1185">Reference proteome</keyword>
<evidence type="ECO:0000313" key="3">
    <source>
        <dbReference type="Proteomes" id="UP000199387"/>
    </source>
</evidence>
<feature type="domain" description="Enoyl reductase (ER)" evidence="1">
    <location>
        <begin position="11"/>
        <end position="327"/>
    </location>
</feature>
<dbReference type="Gene3D" id="3.40.50.720">
    <property type="entry name" value="NAD(P)-binding Rossmann-like Domain"/>
    <property type="match status" value="1"/>
</dbReference>
<dbReference type="InterPro" id="IPR052711">
    <property type="entry name" value="Zinc_ADH-like"/>
</dbReference>
<dbReference type="SUPFAM" id="SSF51735">
    <property type="entry name" value="NAD(P)-binding Rossmann-fold domains"/>
    <property type="match status" value="1"/>
</dbReference>
<dbReference type="GO" id="GO:0016491">
    <property type="term" value="F:oxidoreductase activity"/>
    <property type="evidence" value="ECO:0007669"/>
    <property type="project" value="InterPro"/>
</dbReference>
<gene>
    <name evidence="2" type="ORF">SAMN04488112_108158</name>
</gene>
<dbReference type="SMART" id="SM00829">
    <property type="entry name" value="PKS_ER"/>
    <property type="match status" value="1"/>
</dbReference>
<dbReference type="EMBL" id="FMZA01000008">
    <property type="protein sequence ID" value="SDC47580.1"/>
    <property type="molecule type" value="Genomic_DNA"/>
</dbReference>
<dbReference type="AlphaFoldDB" id="A0A1G6LWI6"/>
<accession>A0A1G6LWI6</accession>
<dbReference type="Pfam" id="PF00107">
    <property type="entry name" value="ADH_zinc_N"/>
    <property type="match status" value="1"/>
</dbReference>
<dbReference type="Pfam" id="PF08240">
    <property type="entry name" value="ADH_N"/>
    <property type="match status" value="1"/>
</dbReference>
<dbReference type="PANTHER" id="PTHR45033:SF3">
    <property type="entry name" value="DEHYDROGENASE, PUTATIVE (AFU_ORTHOLOGUE AFUA_2G13270)-RELATED"/>
    <property type="match status" value="1"/>
</dbReference>
<dbReference type="InterPro" id="IPR020843">
    <property type="entry name" value="ER"/>
</dbReference>
<dbReference type="InterPro" id="IPR013154">
    <property type="entry name" value="ADH-like_N"/>
</dbReference>
<dbReference type="InterPro" id="IPR011032">
    <property type="entry name" value="GroES-like_sf"/>
</dbReference>
<protein>
    <submittedName>
        <fullName evidence="2">Zinc-binding alcohol dehydrogenase/oxidoreductase</fullName>
    </submittedName>
</protein>
<evidence type="ECO:0000313" key="2">
    <source>
        <dbReference type="EMBL" id="SDC47580.1"/>
    </source>
</evidence>
<name>A0A1G6LWI6_9BACL</name>
<reference evidence="2 3" key="1">
    <citation type="submission" date="2016-10" db="EMBL/GenBank/DDBJ databases">
        <authorList>
            <person name="de Groot N.N."/>
        </authorList>
    </citation>
    <scope>NUCLEOTIDE SEQUENCE [LARGE SCALE GENOMIC DNA]</scope>
    <source>
        <strain evidence="2 3">DSM 45514</strain>
    </source>
</reference>
<sequence length="330" mass="35692">MKAVVHHQPEGFDGLKVMDMKESNPGPGEVKVALKTSGLNHRDIWTLFRKRDSTDPVILGSDGAGVVEAVGEGVDRVHVGDKVVINPSLGWPTKTEAPPSGFEILGAPTHGTFAEKILIPSDNVEPKPTHLSWTEAGVLPLAALTAYRALFTRGKVQSGEHVLVPGIGSGVATFVLLMAKAAGARVTVTSRSAAKRERALELGADTAIDSSIEWKQQLNGDQADLIIDSVGPATFDQCLKQLRPGGRLVNFGETSGKTVEIPLRPFFFGQLNFLGTTMGSSEEFREMLQFVNDHQIRPVMDHTYPLSEAVEAFQRMEEGKQFGKIGLENE</sequence>
<organism evidence="2 3">
    <name type="scientific">Melghirimyces thermohalophilus</name>
    <dbReference type="NCBI Taxonomy" id="1236220"/>
    <lineage>
        <taxon>Bacteria</taxon>
        <taxon>Bacillati</taxon>
        <taxon>Bacillota</taxon>
        <taxon>Bacilli</taxon>
        <taxon>Bacillales</taxon>
        <taxon>Thermoactinomycetaceae</taxon>
        <taxon>Melghirimyces</taxon>
    </lineage>
</organism>
<dbReference type="STRING" id="1236220.SAMN04488112_108158"/>
<dbReference type="InterPro" id="IPR013149">
    <property type="entry name" value="ADH-like_C"/>
</dbReference>